<organism evidence="2 3">
    <name type="scientific">Hyphomonas oceanitis SCH89</name>
    <dbReference type="NCBI Taxonomy" id="1280953"/>
    <lineage>
        <taxon>Bacteria</taxon>
        <taxon>Pseudomonadati</taxon>
        <taxon>Pseudomonadota</taxon>
        <taxon>Alphaproteobacteria</taxon>
        <taxon>Hyphomonadales</taxon>
        <taxon>Hyphomonadaceae</taxon>
        <taxon>Hyphomonas</taxon>
    </lineage>
</organism>
<dbReference type="InterPro" id="IPR001387">
    <property type="entry name" value="Cro/C1-type_HTH"/>
</dbReference>
<sequence>MSDQDLLYRLEGRLIDLETKVSQLEKAMSEIPKAEPEIPDEAQRRIDAGEHPVRVIRELRLLTQSQLSELCGIRPNHISAIERGQTFGLKTARRLSEALNVPASLLF</sequence>
<dbReference type="CDD" id="cd00093">
    <property type="entry name" value="HTH_XRE"/>
    <property type="match status" value="1"/>
</dbReference>
<dbReference type="AlphaFoldDB" id="A0A059G562"/>
<dbReference type="PATRIC" id="fig|1280953.3.peg.2612"/>
<dbReference type="EMBL" id="ARYL01000019">
    <property type="protein sequence ID" value="KDA01972.1"/>
    <property type="molecule type" value="Genomic_DNA"/>
</dbReference>
<comment type="caution">
    <text evidence="2">The sequence shown here is derived from an EMBL/GenBank/DDBJ whole genome shotgun (WGS) entry which is preliminary data.</text>
</comment>
<name>A0A059G562_9PROT</name>
<evidence type="ECO:0000313" key="3">
    <source>
        <dbReference type="Proteomes" id="UP000024942"/>
    </source>
</evidence>
<dbReference type="eggNOG" id="COG1396">
    <property type="taxonomic scope" value="Bacteria"/>
</dbReference>
<reference evidence="2 3" key="1">
    <citation type="journal article" date="2014" name="Antonie Van Leeuwenhoek">
        <title>Hyphomonas beringensis sp. nov. and Hyphomonas chukchiensis sp. nov., isolated from surface seawater of the Bering Sea and Chukchi Sea.</title>
        <authorList>
            <person name="Li C."/>
            <person name="Lai Q."/>
            <person name="Li G."/>
            <person name="Dong C."/>
            <person name="Wang J."/>
            <person name="Liao Y."/>
            <person name="Shao Z."/>
        </authorList>
    </citation>
    <scope>NUCLEOTIDE SEQUENCE [LARGE SCALE GENOMIC DNA]</scope>
    <source>
        <strain evidence="2 3">SCH89</strain>
    </source>
</reference>
<dbReference type="STRING" id="1280953.HOC_12982"/>
<dbReference type="SMART" id="SM00530">
    <property type="entry name" value="HTH_XRE"/>
    <property type="match status" value="1"/>
</dbReference>
<evidence type="ECO:0000313" key="2">
    <source>
        <dbReference type="EMBL" id="KDA01972.1"/>
    </source>
</evidence>
<dbReference type="Proteomes" id="UP000024942">
    <property type="component" value="Unassembled WGS sequence"/>
</dbReference>
<dbReference type="SUPFAM" id="SSF47413">
    <property type="entry name" value="lambda repressor-like DNA-binding domains"/>
    <property type="match status" value="1"/>
</dbReference>
<gene>
    <name evidence="2" type="ORF">HOC_12982</name>
</gene>
<dbReference type="GO" id="GO:0003677">
    <property type="term" value="F:DNA binding"/>
    <property type="evidence" value="ECO:0007669"/>
    <property type="project" value="UniProtKB-KW"/>
</dbReference>
<dbReference type="Gene3D" id="1.10.260.40">
    <property type="entry name" value="lambda repressor-like DNA-binding domains"/>
    <property type="match status" value="1"/>
</dbReference>
<dbReference type="PROSITE" id="PS50943">
    <property type="entry name" value="HTH_CROC1"/>
    <property type="match status" value="1"/>
</dbReference>
<protein>
    <submittedName>
        <fullName evidence="2">DNA-binding protein</fullName>
    </submittedName>
</protein>
<feature type="domain" description="HTH cro/C1-type" evidence="1">
    <location>
        <begin position="53"/>
        <end position="106"/>
    </location>
</feature>
<accession>A0A059G562</accession>
<evidence type="ECO:0000259" key="1">
    <source>
        <dbReference type="PROSITE" id="PS50943"/>
    </source>
</evidence>
<dbReference type="Pfam" id="PF01381">
    <property type="entry name" value="HTH_3"/>
    <property type="match status" value="1"/>
</dbReference>
<proteinExistence type="predicted"/>
<keyword evidence="3" id="KW-1185">Reference proteome</keyword>
<dbReference type="InterPro" id="IPR010982">
    <property type="entry name" value="Lambda_DNA-bd_dom_sf"/>
</dbReference>
<keyword evidence="2" id="KW-0238">DNA-binding</keyword>